<sequence length="312" mass="32408">MSRASVLALIPLPRPAREAIEARYELCLAPDLNSDEAIGRFRESGVRAVVTNGSVGLTAAQMERLPKLEIICAFGAGHENIDSAAAGARGIVVTHAPGANDATVADHALGLMLALARGFTLLDPAVRRGEWNSARTERPTLNGGRLGLVGLGRIGAKIAVRAAAFDMHVSYLTRHPRADLPWQHYTDVEQLARDSDFLVLACPGGAATRHLVDARVLAALGPKGVLVNISRGSVVDTAALIAALEAGSIAGAGLDVFEAEPDLPAALLACRNTVLTPHIAGRSPAAIAAQTDMLLGSLAAHFEEGKAPFAVA</sequence>
<evidence type="ECO:0000313" key="4">
    <source>
        <dbReference type="EMBL" id="MFC6282235.1"/>
    </source>
</evidence>
<name>A0ABW1TY10_9BURK</name>
<dbReference type="Proteomes" id="UP001596270">
    <property type="component" value="Unassembled WGS sequence"/>
</dbReference>
<dbReference type="SUPFAM" id="SSF52283">
    <property type="entry name" value="Formate/glycerate dehydrogenase catalytic domain-like"/>
    <property type="match status" value="1"/>
</dbReference>
<dbReference type="EMBL" id="JBHSRS010000073">
    <property type="protein sequence ID" value="MFC6282235.1"/>
    <property type="molecule type" value="Genomic_DNA"/>
</dbReference>
<dbReference type="PANTHER" id="PTHR10996">
    <property type="entry name" value="2-HYDROXYACID DEHYDROGENASE-RELATED"/>
    <property type="match status" value="1"/>
</dbReference>
<protein>
    <submittedName>
        <fullName evidence="4">2-hydroxyacid dehydrogenase</fullName>
    </submittedName>
</protein>
<dbReference type="InterPro" id="IPR050223">
    <property type="entry name" value="D-isomer_2-hydroxyacid_DH"/>
</dbReference>
<proteinExistence type="predicted"/>
<feature type="domain" description="D-isomer specific 2-hydroxyacid dehydrogenase NAD-binding" evidence="3">
    <location>
        <begin position="109"/>
        <end position="280"/>
    </location>
</feature>
<reference evidence="5" key="1">
    <citation type="journal article" date="2019" name="Int. J. Syst. Evol. Microbiol.">
        <title>The Global Catalogue of Microorganisms (GCM) 10K type strain sequencing project: providing services to taxonomists for standard genome sequencing and annotation.</title>
        <authorList>
            <consortium name="The Broad Institute Genomics Platform"/>
            <consortium name="The Broad Institute Genome Sequencing Center for Infectious Disease"/>
            <person name="Wu L."/>
            <person name="Ma J."/>
        </authorList>
    </citation>
    <scope>NUCLEOTIDE SEQUENCE [LARGE SCALE GENOMIC DNA]</scope>
    <source>
        <strain evidence="5">CCUG 39402</strain>
    </source>
</reference>
<keyword evidence="2" id="KW-0520">NAD</keyword>
<organism evidence="4 5">
    <name type="scientific">Polaromonas aquatica</name>
    <dbReference type="NCBI Taxonomy" id="332657"/>
    <lineage>
        <taxon>Bacteria</taxon>
        <taxon>Pseudomonadati</taxon>
        <taxon>Pseudomonadota</taxon>
        <taxon>Betaproteobacteria</taxon>
        <taxon>Burkholderiales</taxon>
        <taxon>Comamonadaceae</taxon>
        <taxon>Polaromonas</taxon>
    </lineage>
</organism>
<comment type="caution">
    <text evidence="4">The sequence shown here is derived from an EMBL/GenBank/DDBJ whole genome shotgun (WGS) entry which is preliminary data.</text>
</comment>
<evidence type="ECO:0000259" key="3">
    <source>
        <dbReference type="Pfam" id="PF02826"/>
    </source>
</evidence>
<evidence type="ECO:0000256" key="2">
    <source>
        <dbReference type="ARBA" id="ARBA00023027"/>
    </source>
</evidence>
<dbReference type="CDD" id="cd12156">
    <property type="entry name" value="HPPR"/>
    <property type="match status" value="1"/>
</dbReference>
<dbReference type="Gene3D" id="3.40.50.720">
    <property type="entry name" value="NAD(P)-binding Rossmann-like Domain"/>
    <property type="match status" value="2"/>
</dbReference>
<accession>A0ABW1TY10</accession>
<evidence type="ECO:0000313" key="5">
    <source>
        <dbReference type="Proteomes" id="UP001596270"/>
    </source>
</evidence>
<dbReference type="SUPFAM" id="SSF51735">
    <property type="entry name" value="NAD(P)-binding Rossmann-fold domains"/>
    <property type="match status" value="1"/>
</dbReference>
<keyword evidence="1" id="KW-0560">Oxidoreductase</keyword>
<dbReference type="InterPro" id="IPR036291">
    <property type="entry name" value="NAD(P)-bd_dom_sf"/>
</dbReference>
<evidence type="ECO:0000256" key="1">
    <source>
        <dbReference type="ARBA" id="ARBA00023002"/>
    </source>
</evidence>
<dbReference type="Pfam" id="PF02826">
    <property type="entry name" value="2-Hacid_dh_C"/>
    <property type="match status" value="1"/>
</dbReference>
<dbReference type="RefSeq" id="WP_371435246.1">
    <property type="nucleotide sequence ID" value="NZ_JBHSRS010000073.1"/>
</dbReference>
<keyword evidence="5" id="KW-1185">Reference proteome</keyword>
<gene>
    <name evidence="4" type="ORF">ACFQND_13475</name>
</gene>
<dbReference type="InterPro" id="IPR006140">
    <property type="entry name" value="D-isomer_DH_NAD-bd"/>
</dbReference>
<dbReference type="PANTHER" id="PTHR10996:SF178">
    <property type="entry name" value="2-HYDROXYACID DEHYDROGENASE YGL185C-RELATED"/>
    <property type="match status" value="1"/>
</dbReference>